<dbReference type="EMBL" id="LR134377">
    <property type="protein sequence ID" value="VEH04323.1"/>
    <property type="molecule type" value="Genomic_DNA"/>
</dbReference>
<dbReference type="RefSeq" id="WP_046440315.1">
    <property type="nucleotide sequence ID" value="NZ_CP011312.1"/>
</dbReference>
<dbReference type="InterPro" id="IPR029058">
    <property type="entry name" value="AB_hydrolase_fold"/>
</dbReference>
<dbReference type="PRINTS" id="PR00111">
    <property type="entry name" value="ABHYDROLASE"/>
</dbReference>
<dbReference type="EMBL" id="CP011312">
    <property type="protein sequence ID" value="AKE41838.1"/>
    <property type="molecule type" value="Genomic_DNA"/>
</dbReference>
<dbReference type="STRING" id="35755.UL82_08405"/>
<evidence type="ECO:0000313" key="7">
    <source>
        <dbReference type="Proteomes" id="UP000271380"/>
    </source>
</evidence>
<dbReference type="Pfam" id="PF12146">
    <property type="entry name" value="Hydrolase_4"/>
    <property type="match status" value="1"/>
</dbReference>
<keyword evidence="1 5" id="KW-0378">Hydrolase</keyword>
<sequence>MNRYDISYSLSGREEKGTIVALHGITDNGASLSDIAAQWKNEWKVVLLDTLGHGLSRSFTKEELTNPFDAIVYAMSQAIVEIARTTTSRKVVLIGHSLGGAVAAHIARAYPELIEALILEDPALLTLELQQLYYDDAATLVKRQELVTAHVGEAIAELMKVYRHWPASEYGAWAQGKTQVDRQFVATGVVGSLGRSILSELSIPTLLITGDGADVLFGVDGLTEVENLANPFLRSSLIPQATHTVRRDQPEAFYDLVESFLHQHCKGHRRAPLYIAEELREIVEKTPEQITDNIPAMRERAEKLLGHVKPEPGIELKIVTLENNSAKKPRNFELRCLKAQGSEPEAIVLSIHGGGYVAGAARYDDERNSTLVHTFGNALVASPDYGLAPENPWPAGAYDCVQALVYLHLHYPDKPLYIYGDSAGAGLARQAIEILHREGIELRIERLILLEPCLEPQMTTSSFTTYSQGPIWTREASQSAWHHYIGSTPQRLPYIPSREVMSCMPPTMIVVNPIDPLRDEGIRLAQDIADAGVPIALHMFPGTFHGALSVKGTATWERVRRAIKEFINTSFPATFTHSARKTHDS</sequence>
<gene>
    <name evidence="5" type="primary">mlhB</name>
    <name evidence="5" type="ORF">NCTC949_00031</name>
    <name evidence="4" type="ORF">UL82_08405</name>
</gene>
<dbReference type="EC" id="3.1.1.83" evidence="5"/>
<reference evidence="5 7" key="2">
    <citation type="submission" date="2018-12" db="EMBL/GenBank/DDBJ databases">
        <authorList>
            <consortium name="Pathogen Informatics"/>
        </authorList>
    </citation>
    <scope>NUCLEOTIDE SEQUENCE [LARGE SCALE GENOMIC DNA]</scope>
    <source>
        <strain evidence="5 7">NCTC949</strain>
    </source>
</reference>
<organism evidence="4 6">
    <name type="scientific">Corynebacterium kutscheri</name>
    <dbReference type="NCBI Taxonomy" id="35755"/>
    <lineage>
        <taxon>Bacteria</taxon>
        <taxon>Bacillati</taxon>
        <taxon>Actinomycetota</taxon>
        <taxon>Actinomycetes</taxon>
        <taxon>Mycobacteriales</taxon>
        <taxon>Corynebacteriaceae</taxon>
        <taxon>Corynebacterium</taxon>
    </lineage>
</organism>
<dbReference type="Pfam" id="PF07859">
    <property type="entry name" value="Abhydrolase_3"/>
    <property type="match status" value="1"/>
</dbReference>
<dbReference type="PANTHER" id="PTHR48081">
    <property type="entry name" value="AB HYDROLASE SUPERFAMILY PROTEIN C4A8.06C"/>
    <property type="match status" value="1"/>
</dbReference>
<name>A0A0F6R2T5_9CORY</name>
<feature type="domain" description="Serine aminopeptidase S33" evidence="3">
    <location>
        <begin position="14"/>
        <end position="125"/>
    </location>
</feature>
<evidence type="ECO:0000259" key="2">
    <source>
        <dbReference type="Pfam" id="PF07859"/>
    </source>
</evidence>
<dbReference type="KEGG" id="cku:UL82_08405"/>
<evidence type="ECO:0000313" key="6">
    <source>
        <dbReference type="Proteomes" id="UP000033457"/>
    </source>
</evidence>
<protein>
    <submittedName>
        <fullName evidence="5">6-hexanolide hydrolase</fullName>
        <ecNumber evidence="5">3.1.1.83</ecNumber>
    </submittedName>
    <submittedName>
        <fullName evidence="4">Esterase/lipase</fullName>
    </submittedName>
</protein>
<keyword evidence="6" id="KW-1185">Reference proteome</keyword>
<feature type="domain" description="Alpha/beta hydrolase fold-3" evidence="2">
    <location>
        <begin position="348"/>
        <end position="547"/>
    </location>
</feature>
<dbReference type="InterPro" id="IPR000073">
    <property type="entry name" value="AB_hydrolase_1"/>
</dbReference>
<dbReference type="HOGENOM" id="CLU_012494_21_0_11"/>
<evidence type="ECO:0000313" key="4">
    <source>
        <dbReference type="EMBL" id="AKE41838.1"/>
    </source>
</evidence>
<evidence type="ECO:0000256" key="1">
    <source>
        <dbReference type="ARBA" id="ARBA00022801"/>
    </source>
</evidence>
<dbReference type="AlphaFoldDB" id="A0A0F6R2T5"/>
<dbReference type="Proteomes" id="UP000033457">
    <property type="component" value="Chromosome"/>
</dbReference>
<dbReference type="SUPFAM" id="SSF53474">
    <property type="entry name" value="alpha/beta-Hydrolases"/>
    <property type="match status" value="2"/>
</dbReference>
<accession>A0A0F6R2T5</accession>
<dbReference type="PANTHER" id="PTHR48081:SF8">
    <property type="entry name" value="ALPHA_BETA HYDROLASE FOLD-3 DOMAIN-CONTAINING PROTEIN-RELATED"/>
    <property type="match status" value="1"/>
</dbReference>
<proteinExistence type="predicted"/>
<dbReference type="Proteomes" id="UP000271380">
    <property type="component" value="Chromosome"/>
</dbReference>
<reference evidence="4 6" key="1">
    <citation type="journal article" date="2015" name="Genome Announc.">
        <title>Complete Genome Sequence of Corynebacterium kutscheri DSM 20755, a Corynebacterial Type Strain with Remarkably Low G+C Content of Chromosomal DNA.</title>
        <authorList>
            <person name="Ruckert C."/>
            <person name="Albersmeier A."/>
            <person name="Winkler A."/>
            <person name="Tauch A."/>
        </authorList>
    </citation>
    <scope>NUCLEOTIDE SEQUENCE [LARGE SCALE GENOMIC DNA]</scope>
    <source>
        <strain evidence="4 6">DSM 20755</strain>
    </source>
</reference>
<evidence type="ECO:0000259" key="3">
    <source>
        <dbReference type="Pfam" id="PF12146"/>
    </source>
</evidence>
<evidence type="ECO:0000313" key="5">
    <source>
        <dbReference type="EMBL" id="VEH04323.1"/>
    </source>
</evidence>
<dbReference type="InterPro" id="IPR013094">
    <property type="entry name" value="AB_hydrolase_3"/>
</dbReference>
<dbReference type="InterPro" id="IPR022742">
    <property type="entry name" value="Hydrolase_4"/>
</dbReference>
<dbReference type="Gene3D" id="3.40.50.1820">
    <property type="entry name" value="alpha/beta hydrolase"/>
    <property type="match status" value="2"/>
</dbReference>
<dbReference type="OrthoDB" id="3181909at2"/>
<dbReference type="GO" id="GO:0016787">
    <property type="term" value="F:hydrolase activity"/>
    <property type="evidence" value="ECO:0007669"/>
    <property type="project" value="UniProtKB-KW"/>
</dbReference>
<dbReference type="InterPro" id="IPR050300">
    <property type="entry name" value="GDXG_lipolytic_enzyme"/>
</dbReference>